<feature type="chain" id="PRO_5020796230" description="Glucose/Sorbosone dehydrogenase domain-containing protein" evidence="1">
    <location>
        <begin position="24"/>
        <end position="422"/>
    </location>
</feature>
<accession>A0A4P6WVQ1</accession>
<dbReference type="AlphaFoldDB" id="A0A4P6WVQ1"/>
<dbReference type="Pfam" id="PF07995">
    <property type="entry name" value="GSDH"/>
    <property type="match status" value="1"/>
</dbReference>
<organism evidence="3 4">
    <name type="scientific">Hydrogenophaga pseudoflava</name>
    <name type="common">Pseudomonas carboxydoflava</name>
    <dbReference type="NCBI Taxonomy" id="47421"/>
    <lineage>
        <taxon>Bacteria</taxon>
        <taxon>Pseudomonadati</taxon>
        <taxon>Pseudomonadota</taxon>
        <taxon>Betaproteobacteria</taxon>
        <taxon>Burkholderiales</taxon>
        <taxon>Comamonadaceae</taxon>
        <taxon>Hydrogenophaga</taxon>
    </lineage>
</organism>
<evidence type="ECO:0000259" key="2">
    <source>
        <dbReference type="Pfam" id="PF07995"/>
    </source>
</evidence>
<name>A0A4P6WVQ1_HYDPS</name>
<evidence type="ECO:0000313" key="4">
    <source>
        <dbReference type="Proteomes" id="UP000293912"/>
    </source>
</evidence>
<dbReference type="RefSeq" id="WP_079364305.1">
    <property type="nucleotide sequence ID" value="NZ_CP037867.1"/>
</dbReference>
<dbReference type="InterPro" id="IPR011042">
    <property type="entry name" value="6-blade_b-propeller_TolB-like"/>
</dbReference>
<dbReference type="InterPro" id="IPR011041">
    <property type="entry name" value="Quinoprot_gluc/sorb_DH_b-prop"/>
</dbReference>
<dbReference type="InterPro" id="IPR012938">
    <property type="entry name" value="Glc/Sorbosone_DH"/>
</dbReference>
<dbReference type="KEGG" id="hpse:HPF_02875"/>
<dbReference type="EMBL" id="CP037867">
    <property type="protein sequence ID" value="QBM26609.1"/>
    <property type="molecule type" value="Genomic_DNA"/>
</dbReference>
<feature type="signal peptide" evidence="1">
    <location>
        <begin position="1"/>
        <end position="23"/>
    </location>
</feature>
<sequence precursor="true">MTRRRCLPLALAGLIALPVAGRAEPEASRYATQGRCAGYPRIALTAPKGWCVGLVADARDGLQMPRRLVEVSPGRFWITDMGNWEPRRGRLLELRVDGQPGDADRVTVLARGLDRPHGLARGPDGKVYVGEAGTVWRTPTAVFAREDLLKDLPADGAHPLKELAFGRKGRLYINMGSASDACRDEHQQQPLPCPETAGPLPRAAVYETTLVGPDLKPQTPKPFATGLRNSLGLALTQDAAGRTERIWQAENSVDYSDANAPAEELNELERGAHYGWPYCVSDAQGRSVVARGYDKRAQCARRQAHRPPFQAWPAHVAPLQLLAMPPAPAGQAASPWSGRLLAVWHGYRAQGHRIVAWRIGPDGRPTGARENIVSGWRVMPGIRPQGNPAGATVDHRGWLWIVEDRNRTVLVVAPETRSSGGS</sequence>
<keyword evidence="4" id="KW-1185">Reference proteome</keyword>
<dbReference type="SUPFAM" id="SSF50952">
    <property type="entry name" value="Soluble quinoprotein glucose dehydrogenase"/>
    <property type="match status" value="1"/>
</dbReference>
<dbReference type="Gene3D" id="2.120.10.30">
    <property type="entry name" value="TolB, C-terminal domain"/>
    <property type="match status" value="1"/>
</dbReference>
<proteinExistence type="predicted"/>
<dbReference type="Proteomes" id="UP000293912">
    <property type="component" value="Chromosome"/>
</dbReference>
<gene>
    <name evidence="3" type="ORF">HPF_02875</name>
</gene>
<evidence type="ECO:0000256" key="1">
    <source>
        <dbReference type="SAM" id="SignalP"/>
    </source>
</evidence>
<reference evidence="3 4" key="1">
    <citation type="submission" date="2019-03" db="EMBL/GenBank/DDBJ databases">
        <authorList>
            <person name="Sebastian G."/>
            <person name="Baumann P."/>
            <person name="Ruckert C."/>
            <person name="Kalinowski J."/>
            <person name="Nebel B."/>
            <person name="Takors R."/>
            <person name="Blombach B."/>
        </authorList>
    </citation>
    <scope>NUCLEOTIDE SEQUENCE [LARGE SCALE GENOMIC DNA]</scope>
    <source>
        <strain evidence="3 4">DSM 1084</strain>
    </source>
</reference>
<keyword evidence="1" id="KW-0732">Signal</keyword>
<feature type="domain" description="Glucose/Sorbosone dehydrogenase" evidence="2">
    <location>
        <begin position="146"/>
        <end position="322"/>
    </location>
</feature>
<protein>
    <recommendedName>
        <fullName evidence="2">Glucose/Sorbosone dehydrogenase domain-containing protein</fullName>
    </recommendedName>
</protein>
<evidence type="ECO:0000313" key="3">
    <source>
        <dbReference type="EMBL" id="QBM26609.1"/>
    </source>
</evidence>